<keyword evidence="3" id="KW-1185">Reference proteome</keyword>
<reference evidence="2 3" key="1">
    <citation type="submission" date="2016-11" db="EMBL/GenBank/DDBJ databases">
        <authorList>
            <person name="Jaros S."/>
            <person name="Januszkiewicz K."/>
            <person name="Wedrychowicz H."/>
        </authorList>
    </citation>
    <scope>NUCLEOTIDE SEQUENCE [LARGE SCALE GENOMIC DNA]</scope>
    <source>
        <strain evidence="2 3">DSM 43832</strain>
    </source>
</reference>
<dbReference type="EMBL" id="FRAP01000006">
    <property type="protein sequence ID" value="SHK43595.1"/>
    <property type="molecule type" value="Genomic_DNA"/>
</dbReference>
<organism evidence="2 3">
    <name type="scientific">Pseudonocardia thermophila</name>
    <dbReference type="NCBI Taxonomy" id="1848"/>
    <lineage>
        <taxon>Bacteria</taxon>
        <taxon>Bacillati</taxon>
        <taxon>Actinomycetota</taxon>
        <taxon>Actinomycetes</taxon>
        <taxon>Pseudonocardiales</taxon>
        <taxon>Pseudonocardiaceae</taxon>
        <taxon>Pseudonocardia</taxon>
    </lineage>
</organism>
<dbReference type="CDD" id="cd03443">
    <property type="entry name" value="PaaI_thioesterase"/>
    <property type="match status" value="1"/>
</dbReference>
<dbReference type="SUPFAM" id="SSF54637">
    <property type="entry name" value="Thioesterase/thiol ester dehydrase-isomerase"/>
    <property type="match status" value="2"/>
</dbReference>
<dbReference type="InterPro" id="IPR049449">
    <property type="entry name" value="TesB_ACOT8-like_N"/>
</dbReference>
<evidence type="ECO:0000313" key="3">
    <source>
        <dbReference type="Proteomes" id="UP000184363"/>
    </source>
</evidence>
<dbReference type="RefSeq" id="WP_073456723.1">
    <property type="nucleotide sequence ID" value="NZ_CALGVN010000039.1"/>
</dbReference>
<dbReference type="STRING" id="1848.SAMN05443637_106124"/>
<dbReference type="InterPro" id="IPR029069">
    <property type="entry name" value="HotDog_dom_sf"/>
</dbReference>
<protein>
    <submittedName>
        <fullName evidence="2">Uncharacterized domain 1-containing protein</fullName>
    </submittedName>
</protein>
<evidence type="ECO:0000259" key="1">
    <source>
        <dbReference type="Pfam" id="PF13622"/>
    </source>
</evidence>
<gene>
    <name evidence="2" type="ORF">SAMN05443637_106124</name>
</gene>
<dbReference type="AlphaFoldDB" id="A0A1M6SFZ8"/>
<dbReference type="Proteomes" id="UP000184363">
    <property type="component" value="Unassembled WGS sequence"/>
</dbReference>
<feature type="domain" description="Acyl-CoA thioesterase-like N-terminal HotDog" evidence="1">
    <location>
        <begin position="181"/>
        <end position="262"/>
    </location>
</feature>
<sequence>MLPRERLHATVAGAAPVAAAIATVGAELCHVEPGRVTARLLAPPASGVRGPGAVLVLADYAVTMSVFSTLTVDRRLSTLTLQFCELSPPVGAGTEVLATANAVTVGADAVVSSVEFVRSDGVPLARAIGRCALIAPTPGTALQVATGGEPTGFADLAVTTAPDGLSTQGIAASAFANLYGQLHGGVVAAVLADALSGGLDAVAPRLAGAPTDYDATFLRTVPADGSRFTTRTSPVRVGARFAVVRTELHDAAGRLAAVGTASRWRG</sequence>
<proteinExistence type="predicted"/>
<dbReference type="Pfam" id="PF13622">
    <property type="entry name" value="4HBT_3"/>
    <property type="match status" value="1"/>
</dbReference>
<name>A0A1M6SFZ8_PSETH</name>
<evidence type="ECO:0000313" key="2">
    <source>
        <dbReference type="EMBL" id="SHK43595.1"/>
    </source>
</evidence>
<accession>A0A1M6SFZ8</accession>
<dbReference type="Gene3D" id="3.10.129.10">
    <property type="entry name" value="Hotdog Thioesterase"/>
    <property type="match status" value="2"/>
</dbReference>